<feature type="region of interest" description="Disordered" evidence="4">
    <location>
        <begin position="741"/>
        <end position="932"/>
    </location>
</feature>
<comment type="subcellular location">
    <subcellularLocation>
        <location evidence="1">Cytoplasm</location>
    </subcellularLocation>
</comment>
<dbReference type="PROSITE" id="PS50021">
    <property type="entry name" value="CH"/>
    <property type="match status" value="1"/>
</dbReference>
<dbReference type="SMART" id="SM00033">
    <property type="entry name" value="CH"/>
    <property type="match status" value="1"/>
</dbReference>
<name>A0ABN7S005_OIKDI</name>
<proteinExistence type="predicted"/>
<accession>A0ABN7S005</accession>
<dbReference type="Pfam" id="PF25413">
    <property type="entry name" value="Rossman_Mical"/>
    <property type="match status" value="1"/>
</dbReference>
<dbReference type="Pfam" id="PF00307">
    <property type="entry name" value="CH"/>
    <property type="match status" value="1"/>
</dbReference>
<organism evidence="7 8">
    <name type="scientific">Oikopleura dioica</name>
    <name type="common">Tunicate</name>
    <dbReference type="NCBI Taxonomy" id="34765"/>
    <lineage>
        <taxon>Eukaryota</taxon>
        <taxon>Metazoa</taxon>
        <taxon>Chordata</taxon>
        <taxon>Tunicata</taxon>
        <taxon>Appendicularia</taxon>
        <taxon>Copelata</taxon>
        <taxon>Oikopleuridae</taxon>
        <taxon>Oikopleura</taxon>
    </lineage>
</organism>
<feature type="compositionally biased region" description="Basic and acidic residues" evidence="4">
    <location>
        <begin position="702"/>
        <end position="720"/>
    </location>
</feature>
<evidence type="ECO:0000256" key="1">
    <source>
        <dbReference type="ARBA" id="ARBA00004496"/>
    </source>
</evidence>
<dbReference type="InterPro" id="IPR057494">
    <property type="entry name" value="Rossman_Mical"/>
</dbReference>
<feature type="compositionally biased region" description="Polar residues" evidence="4">
    <location>
        <begin position="768"/>
        <end position="784"/>
    </location>
</feature>
<dbReference type="InterPro" id="IPR001715">
    <property type="entry name" value="CH_dom"/>
</dbReference>
<feature type="region of interest" description="Disordered" evidence="4">
    <location>
        <begin position="654"/>
        <end position="720"/>
    </location>
</feature>
<dbReference type="SUPFAM" id="SSF51905">
    <property type="entry name" value="FAD/NAD(P)-binding domain"/>
    <property type="match status" value="1"/>
</dbReference>
<feature type="coiled-coil region" evidence="3">
    <location>
        <begin position="1057"/>
        <end position="1121"/>
    </location>
</feature>
<protein>
    <submittedName>
        <fullName evidence="7">Oidioi.mRNA.OKI2018_I69.PAR.g12326.t1.cds</fullName>
    </submittedName>
</protein>
<dbReference type="PANTHER" id="PTHR23167">
    <property type="entry name" value="CALPONIN HOMOLOGY DOMAIN-CONTAINING PROTEIN DDB_G0272472-RELATED"/>
    <property type="match status" value="1"/>
</dbReference>
<dbReference type="InterPro" id="IPR022735">
    <property type="entry name" value="bMERB_dom"/>
</dbReference>
<feature type="compositionally biased region" description="Basic residues" evidence="4">
    <location>
        <begin position="751"/>
        <end position="762"/>
    </location>
</feature>
<evidence type="ECO:0000256" key="3">
    <source>
        <dbReference type="SAM" id="Coils"/>
    </source>
</evidence>
<feature type="compositionally biased region" description="Low complexity" evidence="4">
    <location>
        <begin position="921"/>
        <end position="932"/>
    </location>
</feature>
<feature type="compositionally biased region" description="Low complexity" evidence="4">
    <location>
        <begin position="876"/>
        <end position="900"/>
    </location>
</feature>
<dbReference type="InterPro" id="IPR050540">
    <property type="entry name" value="F-actin_Monoox_Mical"/>
</dbReference>
<keyword evidence="3" id="KW-0175">Coiled coil</keyword>
<dbReference type="InterPro" id="IPR036872">
    <property type="entry name" value="CH_dom_sf"/>
</dbReference>
<evidence type="ECO:0000259" key="5">
    <source>
        <dbReference type="PROSITE" id="PS50021"/>
    </source>
</evidence>
<gene>
    <name evidence="7" type="ORF">OKIOD_LOCUS3884</name>
</gene>
<dbReference type="SUPFAM" id="SSF47576">
    <property type="entry name" value="Calponin-homology domain, CH-domain"/>
    <property type="match status" value="1"/>
</dbReference>
<evidence type="ECO:0000259" key="6">
    <source>
        <dbReference type="PROSITE" id="PS51848"/>
    </source>
</evidence>
<feature type="domain" description="BMERB" evidence="6">
    <location>
        <begin position="1045"/>
        <end position="1155"/>
    </location>
</feature>
<sequence length="1189" mass="133506">MVISGNYTPGRNVAAQNVPLDPFDTFVASESFSAALERFEELLYDINVNVDNFYGIGLLYKLRKSITTWKAKQLLDKICSRSENAVYFPTRADAIQLKKRVAEGKKCLIIGAGPCGLRTAIEMAFLGAQVHVVDSRKEFSRNNILHLWPFCIADLKALGAKSFFGKFCSGAIDHVPIRRLQLILCKVALLLGVKFTREVFCDEVAKDAGGNWTVRLRPHDPEISAVRWDTIVDSTGGSAGTSSILSPDLARKEFRGLLAIGITVNFKNFNSAQEARVEEISGVASIYKQHFFKQLRNTTGIDLENIVYYKDETHYFVMTARAKSLYERGVLLNHSDNSETLLSRSNIDPNQLQNYALDAANFATNYKLKDIFEFETNSRGNPDVSIFDFTSRYHSKYAAIIRRCRGRDVLGLLVGDSLINPFWPTGTGIGKGFLGVFDACWTFREFCLGKKSQQQILQEREVIYKILDSCDPGNSASALIQKFAGYTIDPKTRYNLLGIGNRSENVPILFVEEDHKSGKKRSLAPNDPFNTKRSRCGTMKDQETQVLNWMRAVMPLEKKYRNCGLQELPWKTGTVLLNLIKSIRPDWLANSESPKKMSATAKVELALSVCEEQFSLQKIGAAKDFVRSKPDLLMLITTLTQIKNAYQSAPLVNPQVSDASDVRKSSSKPSKKSNAKKSLEQSISKMANSLKRRSTMASHVKKSTEEKSTKENAKLPKDNFAEADAKMLSDLERQDKVDEIIAQHNVPQPKPRTKFPIRRSKTAKPFTPLSTNESLDLSGISETGISDDSDMILSDARSSSGRASSIHMRENRRSPAGSQLSPRGEIQLGENHNRPGSRHSIAAPPSSSASSGRVSAKARSRISVALSSSDWDQPATSSTSSRSSNRLPLNSSKNLPLNSSAISIRSVRLNDEEDTPRKKMPSTPVSPRSTSPFDEFETQILEGGQDSPPASMQSGMASLPHFASFQSPQVTPTRGVARKTAVRRKIIPDPVEESVKGIDRIQLGQTAQKANGNIKMRQNKSRVVRPVTWTPEKEQSSESDDDIYEMEQLTRRRQLKAQTVQRQLEEVAVRQMQLEEQSANIERQIRSETINDSTELMEQWFQTIEEKNQLLRRENELMIEQRYLQLEDQQQAVAATIRERLKLPEKQKSERDKKEDQLLSGVRKCSFPRYHQLRRTSTLYVKHIEHSIV</sequence>
<dbReference type="PANTHER" id="PTHR23167:SF54">
    <property type="entry name" value="[F-ACTIN]-MONOOXYGENASE MICAL"/>
    <property type="match status" value="1"/>
</dbReference>
<dbReference type="Gene3D" id="1.10.418.10">
    <property type="entry name" value="Calponin-like domain"/>
    <property type="match status" value="1"/>
</dbReference>
<dbReference type="SMART" id="SM01203">
    <property type="entry name" value="DUF3585"/>
    <property type="match status" value="1"/>
</dbReference>
<evidence type="ECO:0000313" key="8">
    <source>
        <dbReference type="Proteomes" id="UP001158576"/>
    </source>
</evidence>
<feature type="compositionally biased region" description="Low complexity" evidence="4">
    <location>
        <begin position="838"/>
        <end position="857"/>
    </location>
</feature>
<dbReference type="InterPro" id="IPR036188">
    <property type="entry name" value="FAD/NAD-bd_sf"/>
</dbReference>
<feature type="compositionally biased region" description="Low complexity" evidence="4">
    <location>
        <begin position="794"/>
        <end position="805"/>
    </location>
</feature>
<dbReference type="PROSITE" id="PS51848">
    <property type="entry name" value="BMERB"/>
    <property type="match status" value="1"/>
</dbReference>
<feature type="compositionally biased region" description="Polar residues" evidence="4">
    <location>
        <begin position="865"/>
        <end position="875"/>
    </location>
</feature>
<dbReference type="Gene3D" id="3.50.50.60">
    <property type="entry name" value="FAD/NAD(P)-binding domain"/>
    <property type="match status" value="1"/>
</dbReference>
<feature type="compositionally biased region" description="Basic residues" evidence="4">
    <location>
        <begin position="665"/>
        <end position="675"/>
    </location>
</feature>
<dbReference type="EMBL" id="OU015568">
    <property type="protein sequence ID" value="CAG5089725.1"/>
    <property type="molecule type" value="Genomic_DNA"/>
</dbReference>
<evidence type="ECO:0000256" key="2">
    <source>
        <dbReference type="ARBA" id="ARBA00022490"/>
    </source>
</evidence>
<evidence type="ECO:0000313" key="7">
    <source>
        <dbReference type="EMBL" id="CAG5089725.1"/>
    </source>
</evidence>
<feature type="domain" description="Calponin-homology (CH)" evidence="5">
    <location>
        <begin position="540"/>
        <end position="647"/>
    </location>
</feature>
<evidence type="ECO:0000256" key="4">
    <source>
        <dbReference type="SAM" id="MobiDB-lite"/>
    </source>
</evidence>
<dbReference type="Pfam" id="PF12130">
    <property type="entry name" value="bMERB_dom"/>
    <property type="match status" value="1"/>
</dbReference>
<reference evidence="7 8" key="1">
    <citation type="submission" date="2021-04" db="EMBL/GenBank/DDBJ databases">
        <authorList>
            <person name="Bliznina A."/>
        </authorList>
    </citation>
    <scope>NUCLEOTIDE SEQUENCE [LARGE SCALE GENOMIC DNA]</scope>
</reference>
<dbReference type="Proteomes" id="UP001158576">
    <property type="component" value="Chromosome PAR"/>
</dbReference>
<keyword evidence="2" id="KW-0963">Cytoplasm</keyword>
<keyword evidence="8" id="KW-1185">Reference proteome</keyword>